<feature type="binding site" evidence="3 4">
    <location>
        <position position="200"/>
    </location>
    <ligand>
        <name>Zn(2+)</name>
        <dbReference type="ChEBI" id="CHEBI:29105"/>
    </ligand>
</feature>
<dbReference type="PIRSF" id="PIRSF037505">
    <property type="entry name" value="Betaine_HMT"/>
    <property type="match status" value="1"/>
</dbReference>
<dbReference type="PANTHER" id="PTHR11103:SF18">
    <property type="entry name" value="SLR1189 PROTEIN"/>
    <property type="match status" value="1"/>
</dbReference>
<dbReference type="PANTHER" id="PTHR11103">
    <property type="entry name" value="SLR1189 PROTEIN"/>
    <property type="match status" value="1"/>
</dbReference>
<evidence type="ECO:0000313" key="7">
    <source>
        <dbReference type="Proteomes" id="UP000541426"/>
    </source>
</evidence>
<organism evidence="6 7">
    <name type="scientific">Sagittula marina</name>
    <dbReference type="NCBI Taxonomy" id="943940"/>
    <lineage>
        <taxon>Bacteria</taxon>
        <taxon>Pseudomonadati</taxon>
        <taxon>Pseudomonadota</taxon>
        <taxon>Alphaproteobacteria</taxon>
        <taxon>Rhodobacterales</taxon>
        <taxon>Roseobacteraceae</taxon>
        <taxon>Sagittula</taxon>
    </lineage>
</organism>
<comment type="caution">
    <text evidence="6">The sequence shown here is derived from an EMBL/GenBank/DDBJ whole genome shotgun (WGS) entry which is preliminary data.</text>
</comment>
<evidence type="ECO:0000313" key="6">
    <source>
        <dbReference type="EMBL" id="MBB3984751.1"/>
    </source>
</evidence>
<dbReference type="PROSITE" id="PS50970">
    <property type="entry name" value="HCY"/>
    <property type="match status" value="1"/>
</dbReference>
<dbReference type="EMBL" id="JACIEJ010000002">
    <property type="protein sequence ID" value="MBB3984751.1"/>
    <property type="molecule type" value="Genomic_DNA"/>
</dbReference>
<protein>
    <submittedName>
        <fullName evidence="6">Homocysteine S-methyltransferase</fullName>
        <ecNumber evidence="6">2.1.1.10</ecNumber>
    </submittedName>
</protein>
<keyword evidence="1 4" id="KW-0489">Methyltransferase</keyword>
<sequence length="296" mass="31078">MQVTLLDGGMGQELIHRAGDPPTPLWSTQVMMDHPGLVQQVHADYFAAGATIATANTYALLRDRLKVAGIEGRYEELIDAAMREAVAARTAHGSGRIAGCTGPLGGSYRPDNHPATAEAVPLYAEQARLMAPFADLMIAETAASVQMAQAMSEGVLSAGRPLWLAVTVDDADGTRLRSGEPLADVLPVLRDGAAAVLVNCSVPEVMPAALDIVSRSGLPCGAYANAFTHITEDFRRDASTVEALSARSDMGPMDYADHALSWLDHGATILGGCCETGPAHIAEIARRLTAAGHEIV</sequence>
<dbReference type="SUPFAM" id="SSF82282">
    <property type="entry name" value="Homocysteine S-methyltransferase"/>
    <property type="match status" value="1"/>
</dbReference>
<gene>
    <name evidence="6" type="ORF">GGQ68_001067</name>
</gene>
<name>A0A7W6GQV4_9RHOB</name>
<feature type="binding site" evidence="3 4">
    <location>
        <position position="274"/>
    </location>
    <ligand>
        <name>Zn(2+)</name>
        <dbReference type="ChEBI" id="CHEBI:29105"/>
    </ligand>
</feature>
<keyword evidence="3 4" id="KW-0479">Metal-binding</keyword>
<keyword evidence="2 4" id="KW-0808">Transferase</keyword>
<reference evidence="6 7" key="1">
    <citation type="submission" date="2020-08" db="EMBL/GenBank/DDBJ databases">
        <title>Genomic Encyclopedia of Type Strains, Phase IV (KMG-IV): sequencing the most valuable type-strain genomes for metagenomic binning, comparative biology and taxonomic classification.</title>
        <authorList>
            <person name="Goeker M."/>
        </authorList>
    </citation>
    <scope>NUCLEOTIDE SEQUENCE [LARGE SCALE GENOMIC DNA]</scope>
    <source>
        <strain evidence="6 7">DSM 102235</strain>
    </source>
</reference>
<dbReference type="AlphaFoldDB" id="A0A7W6GQV4"/>
<evidence type="ECO:0000256" key="3">
    <source>
        <dbReference type="PIRSR" id="PIRSR037505-2"/>
    </source>
</evidence>
<feature type="binding site" evidence="3 4">
    <location>
        <position position="273"/>
    </location>
    <ligand>
        <name>Zn(2+)</name>
        <dbReference type="ChEBI" id="CHEBI:29105"/>
    </ligand>
</feature>
<dbReference type="GO" id="GO:0032259">
    <property type="term" value="P:methylation"/>
    <property type="evidence" value="ECO:0007669"/>
    <property type="project" value="UniProtKB-KW"/>
</dbReference>
<evidence type="ECO:0000256" key="2">
    <source>
        <dbReference type="ARBA" id="ARBA00022679"/>
    </source>
</evidence>
<keyword evidence="3 4" id="KW-0862">Zinc</keyword>
<dbReference type="EC" id="2.1.1.10" evidence="6"/>
<dbReference type="Pfam" id="PF02574">
    <property type="entry name" value="S-methyl_trans"/>
    <property type="match status" value="1"/>
</dbReference>
<feature type="domain" description="Hcy-binding" evidence="5">
    <location>
        <begin position="1"/>
        <end position="288"/>
    </location>
</feature>
<dbReference type="InterPro" id="IPR003726">
    <property type="entry name" value="HCY_dom"/>
</dbReference>
<accession>A0A7W6GQV4</accession>
<dbReference type="GO" id="GO:0008168">
    <property type="term" value="F:methyltransferase activity"/>
    <property type="evidence" value="ECO:0007669"/>
    <property type="project" value="UniProtKB-UniRule"/>
</dbReference>
<dbReference type="InterPro" id="IPR036589">
    <property type="entry name" value="HCY_dom_sf"/>
</dbReference>
<dbReference type="Gene3D" id="3.20.20.330">
    <property type="entry name" value="Homocysteine-binding-like domain"/>
    <property type="match status" value="1"/>
</dbReference>
<keyword evidence="7" id="KW-1185">Reference proteome</keyword>
<proteinExistence type="predicted"/>
<evidence type="ECO:0000256" key="1">
    <source>
        <dbReference type="ARBA" id="ARBA00022603"/>
    </source>
</evidence>
<dbReference type="GO" id="GO:0009086">
    <property type="term" value="P:methionine biosynthetic process"/>
    <property type="evidence" value="ECO:0007669"/>
    <property type="project" value="InterPro"/>
</dbReference>
<evidence type="ECO:0000259" key="5">
    <source>
        <dbReference type="PROSITE" id="PS50970"/>
    </source>
</evidence>
<dbReference type="RefSeq" id="WP_183963633.1">
    <property type="nucleotide sequence ID" value="NZ_BAABBZ010000014.1"/>
</dbReference>
<dbReference type="GO" id="GO:0008270">
    <property type="term" value="F:zinc ion binding"/>
    <property type="evidence" value="ECO:0007669"/>
    <property type="project" value="InterPro"/>
</dbReference>
<dbReference type="Proteomes" id="UP000541426">
    <property type="component" value="Unassembled WGS sequence"/>
</dbReference>
<evidence type="ECO:0000256" key="4">
    <source>
        <dbReference type="PROSITE-ProRule" id="PRU00333"/>
    </source>
</evidence>
<comment type="cofactor">
    <cofactor evidence="3">
        <name>Zn(2+)</name>
        <dbReference type="ChEBI" id="CHEBI:29105"/>
    </cofactor>
    <text evidence="3">Binds 1 zinc ion per subunit.</text>
</comment>
<dbReference type="InterPro" id="IPR017226">
    <property type="entry name" value="BHMT-like"/>
</dbReference>